<dbReference type="AlphaFoldDB" id="A0A914XMB4"/>
<dbReference type="Proteomes" id="UP000887566">
    <property type="component" value="Unplaced"/>
</dbReference>
<evidence type="ECO:0000313" key="1">
    <source>
        <dbReference type="Proteomes" id="UP000887566"/>
    </source>
</evidence>
<name>A0A914XMB4_9BILA</name>
<sequence length="97" mass="11396">MKYSPFELVYGFKARFAIDNKLEEGSEQTGEDDDEEQRIMNYLASIDAHFEGIKQHHNIAHANIKIEQAKQKKVYDEKHMPCPYKKGNLVKLQRSRK</sequence>
<keyword evidence="1" id="KW-1185">Reference proteome</keyword>
<reference evidence="2" key="1">
    <citation type="submission" date="2022-11" db="UniProtKB">
        <authorList>
            <consortium name="WormBaseParasite"/>
        </authorList>
    </citation>
    <scope>IDENTIFICATION</scope>
</reference>
<proteinExistence type="predicted"/>
<evidence type="ECO:0000313" key="2">
    <source>
        <dbReference type="WBParaSite" id="PSAMB.scaffold913size38694.g9661.t1"/>
    </source>
</evidence>
<organism evidence="1 2">
    <name type="scientific">Plectus sambesii</name>
    <dbReference type="NCBI Taxonomy" id="2011161"/>
    <lineage>
        <taxon>Eukaryota</taxon>
        <taxon>Metazoa</taxon>
        <taxon>Ecdysozoa</taxon>
        <taxon>Nematoda</taxon>
        <taxon>Chromadorea</taxon>
        <taxon>Plectida</taxon>
        <taxon>Plectina</taxon>
        <taxon>Plectoidea</taxon>
        <taxon>Plectidae</taxon>
        <taxon>Plectus</taxon>
    </lineage>
</organism>
<dbReference type="WBParaSite" id="PSAMB.scaffold913size38694.g9661.t1">
    <property type="protein sequence ID" value="PSAMB.scaffold913size38694.g9661.t1"/>
    <property type="gene ID" value="PSAMB.scaffold913size38694.g9661"/>
</dbReference>
<accession>A0A914XMB4</accession>
<protein>
    <submittedName>
        <fullName evidence="2">Uncharacterized protein</fullName>
    </submittedName>
</protein>